<dbReference type="CDD" id="cd05289">
    <property type="entry name" value="MDR_like_2"/>
    <property type="match status" value="1"/>
</dbReference>
<dbReference type="Pfam" id="PF00107">
    <property type="entry name" value="ADH_zinc_N"/>
    <property type="match status" value="1"/>
</dbReference>
<dbReference type="PANTHER" id="PTHR43482">
    <property type="entry name" value="PROTEIN AST1-RELATED"/>
    <property type="match status" value="1"/>
</dbReference>
<dbReference type="AlphaFoldDB" id="A0A7G9T3H4"/>
<dbReference type="Gene3D" id="3.90.180.10">
    <property type="entry name" value="Medium-chain alcohol dehydrogenases, catalytic domain"/>
    <property type="match status" value="1"/>
</dbReference>
<dbReference type="Pfam" id="PF08240">
    <property type="entry name" value="ADH_N"/>
    <property type="match status" value="1"/>
</dbReference>
<dbReference type="SUPFAM" id="SSF50129">
    <property type="entry name" value="GroES-like"/>
    <property type="match status" value="1"/>
</dbReference>
<sequence>MQAIQIKAFGGVDTFEMVEQNKPTLKPKQVLIKNVAVAIDPYDVKFVMGLMGEADKLPLIPGSSVVGEIVAVGDAVTDFQIGDRVAATRHLQTYAEYVPVGQSALAKVPDGLDNVIAVAAVLGAATGYQMIVRDLAVEAGQKILIQGGAGQVGAMAVQVALNRGAEVYATASPVDFDYLKSLGSVVPVDYHTAYEKELHDFDGVLDTIGGDVARQSAEILKPGGKLRNLTTIPANIQQYDIDVQHTYLEGRGELLQSLLNDLAAQRVTIRIGEILPFNRENMMAVHARARQKSLVGKTILTWF</sequence>
<reference evidence="2 3" key="1">
    <citation type="submission" date="2020-08" db="EMBL/GenBank/DDBJ databases">
        <title>Genome sequence of Weissella diestrammenae KACC 16890T.</title>
        <authorList>
            <person name="Hyun D.-W."/>
            <person name="Bae J.-W."/>
        </authorList>
    </citation>
    <scope>NUCLEOTIDE SEQUENCE [LARGE SCALE GENOMIC DNA]</scope>
    <source>
        <strain evidence="2 3">KACC 16890</strain>
    </source>
</reference>
<feature type="domain" description="Enoyl reductase (ER)" evidence="1">
    <location>
        <begin position="10"/>
        <end position="300"/>
    </location>
</feature>
<dbReference type="SUPFAM" id="SSF51735">
    <property type="entry name" value="NAD(P)-binding Rossmann-fold domains"/>
    <property type="match status" value="1"/>
</dbReference>
<dbReference type="InterPro" id="IPR052585">
    <property type="entry name" value="Lipid_raft_assoc_Zn_ADH"/>
</dbReference>
<dbReference type="InterPro" id="IPR011032">
    <property type="entry name" value="GroES-like_sf"/>
</dbReference>
<accession>A0A7G9T3H4</accession>
<dbReference type="InterPro" id="IPR036291">
    <property type="entry name" value="NAD(P)-bd_dom_sf"/>
</dbReference>
<dbReference type="InterPro" id="IPR013149">
    <property type="entry name" value="ADH-like_C"/>
</dbReference>
<organism evidence="2 3">
    <name type="scientific">Weissella diestrammenae</name>
    <dbReference type="NCBI Taxonomy" id="1162633"/>
    <lineage>
        <taxon>Bacteria</taxon>
        <taxon>Bacillati</taxon>
        <taxon>Bacillota</taxon>
        <taxon>Bacilli</taxon>
        <taxon>Lactobacillales</taxon>
        <taxon>Lactobacillaceae</taxon>
        <taxon>Weissella</taxon>
    </lineage>
</organism>
<dbReference type="RefSeq" id="WP_187528484.1">
    <property type="nucleotide sequence ID" value="NZ_CP060724.1"/>
</dbReference>
<dbReference type="Proteomes" id="UP000515800">
    <property type="component" value="Chromosome"/>
</dbReference>
<proteinExistence type="predicted"/>
<evidence type="ECO:0000313" key="2">
    <source>
        <dbReference type="EMBL" id="QNN74649.1"/>
    </source>
</evidence>
<dbReference type="InterPro" id="IPR020843">
    <property type="entry name" value="ER"/>
</dbReference>
<dbReference type="EMBL" id="CP060724">
    <property type="protein sequence ID" value="QNN74649.1"/>
    <property type="molecule type" value="Genomic_DNA"/>
</dbReference>
<dbReference type="InterPro" id="IPR013154">
    <property type="entry name" value="ADH-like_N"/>
</dbReference>
<keyword evidence="3" id="KW-1185">Reference proteome</keyword>
<name>A0A7G9T3H4_9LACO</name>
<dbReference type="Gene3D" id="3.40.50.720">
    <property type="entry name" value="NAD(P)-binding Rossmann-like Domain"/>
    <property type="match status" value="1"/>
</dbReference>
<dbReference type="GO" id="GO:0016491">
    <property type="term" value="F:oxidoreductase activity"/>
    <property type="evidence" value="ECO:0007669"/>
    <property type="project" value="InterPro"/>
</dbReference>
<gene>
    <name evidence="2" type="ORF">H9L19_04230</name>
</gene>
<dbReference type="KEGG" id="wdi:H9L19_04230"/>
<evidence type="ECO:0000313" key="3">
    <source>
        <dbReference type="Proteomes" id="UP000515800"/>
    </source>
</evidence>
<dbReference type="PANTHER" id="PTHR43482:SF1">
    <property type="entry name" value="PROTEIN AST1-RELATED"/>
    <property type="match status" value="1"/>
</dbReference>
<evidence type="ECO:0000259" key="1">
    <source>
        <dbReference type="SMART" id="SM00829"/>
    </source>
</evidence>
<protein>
    <submittedName>
        <fullName evidence="2">NADP-dependent oxidoreductase</fullName>
    </submittedName>
</protein>
<dbReference type="SMART" id="SM00829">
    <property type="entry name" value="PKS_ER"/>
    <property type="match status" value="1"/>
</dbReference>